<accession>A0A915J7A7</accession>
<dbReference type="WBParaSite" id="nRc.2.0.1.t21639-RA">
    <property type="protein sequence ID" value="nRc.2.0.1.t21639-RA"/>
    <property type="gene ID" value="nRc.2.0.1.g21639"/>
</dbReference>
<proteinExistence type="predicted"/>
<name>A0A915J7A7_ROMCU</name>
<evidence type="ECO:0000313" key="2">
    <source>
        <dbReference type="WBParaSite" id="nRc.2.0.1.t21639-RA"/>
    </source>
</evidence>
<organism evidence="1 2">
    <name type="scientific">Romanomermis culicivorax</name>
    <name type="common">Nematode worm</name>
    <dbReference type="NCBI Taxonomy" id="13658"/>
    <lineage>
        <taxon>Eukaryota</taxon>
        <taxon>Metazoa</taxon>
        <taxon>Ecdysozoa</taxon>
        <taxon>Nematoda</taxon>
        <taxon>Enoplea</taxon>
        <taxon>Dorylaimia</taxon>
        <taxon>Mermithida</taxon>
        <taxon>Mermithoidea</taxon>
        <taxon>Mermithidae</taxon>
        <taxon>Romanomermis</taxon>
    </lineage>
</organism>
<reference evidence="2" key="1">
    <citation type="submission" date="2022-11" db="UniProtKB">
        <authorList>
            <consortium name="WormBaseParasite"/>
        </authorList>
    </citation>
    <scope>IDENTIFICATION</scope>
</reference>
<sequence>MIFSERREKSLLKKRIDTIADDTHGSAAGGRIGQAATVEIVRQVAKAVFRAVDHIAALRFAIQICVTNHILQMIEFAPAVAPFAKTERRLVGEDKRRLIVVEAHLDKWTKCPFILAFFGGTERRQFFRTVVIGRTNCGKAVNSLKLKEH</sequence>
<dbReference type="Proteomes" id="UP000887565">
    <property type="component" value="Unplaced"/>
</dbReference>
<evidence type="ECO:0000313" key="1">
    <source>
        <dbReference type="Proteomes" id="UP000887565"/>
    </source>
</evidence>
<dbReference type="AlphaFoldDB" id="A0A915J7A7"/>
<protein>
    <submittedName>
        <fullName evidence="2">Uncharacterized protein</fullName>
    </submittedName>
</protein>
<keyword evidence="1" id="KW-1185">Reference proteome</keyword>